<organism evidence="1 2">
    <name type="scientific">Streptomyces camponoticapitis</name>
    <dbReference type="NCBI Taxonomy" id="1616125"/>
    <lineage>
        <taxon>Bacteria</taxon>
        <taxon>Bacillati</taxon>
        <taxon>Actinomycetota</taxon>
        <taxon>Actinomycetes</taxon>
        <taxon>Kitasatosporales</taxon>
        <taxon>Streptomycetaceae</taxon>
        <taxon>Streptomyces</taxon>
    </lineage>
</organism>
<accession>A0ABQ2ETY6</accession>
<dbReference type="Proteomes" id="UP000660265">
    <property type="component" value="Unassembled WGS sequence"/>
</dbReference>
<protein>
    <recommendedName>
        <fullName evidence="3">DUF4034 domain-containing protein</fullName>
    </recommendedName>
</protein>
<comment type="caution">
    <text evidence="1">The sequence shown here is derived from an EMBL/GenBank/DDBJ whole genome shotgun (WGS) entry which is preliminary data.</text>
</comment>
<gene>
    <name evidence="1" type="ORF">GCM10011583_66880</name>
</gene>
<keyword evidence="2" id="KW-1185">Reference proteome</keyword>
<evidence type="ECO:0000313" key="2">
    <source>
        <dbReference type="Proteomes" id="UP000660265"/>
    </source>
</evidence>
<evidence type="ECO:0000313" key="1">
    <source>
        <dbReference type="EMBL" id="GGK25478.1"/>
    </source>
</evidence>
<dbReference type="EMBL" id="BMMV01000031">
    <property type="protein sequence ID" value="GGK25478.1"/>
    <property type="molecule type" value="Genomic_DNA"/>
</dbReference>
<dbReference type="Gene3D" id="1.25.40.10">
    <property type="entry name" value="Tetratricopeptide repeat domain"/>
    <property type="match status" value="1"/>
</dbReference>
<name>A0ABQ2ETY6_9ACTN</name>
<proteinExistence type="predicted"/>
<dbReference type="InterPro" id="IPR011990">
    <property type="entry name" value="TPR-like_helical_dom_sf"/>
</dbReference>
<evidence type="ECO:0008006" key="3">
    <source>
        <dbReference type="Google" id="ProtNLM"/>
    </source>
</evidence>
<sequence length="356" mass="39683">MLRYLPMIVGAVCIYYWFKTRRHDSVIASGNPRQSARSTRLGLLPVTQLNKELAARPEPELEAALTGTRSGDWRAAADLLAGTGTDWERRSMYAEILGGIAAADDGWLLAWEKARHDDPGAAVVRARATVNMAWRIRGDAAASRTSRKQFDGFHRTLARSREDIVRAATLNPHDPTPYITEIWTALGLGYPHADMDQLWAEITARAPHHFQAHFSALQYWCAKWRGSDELAHAFAAHAAADAPPGSLMSAFPLIAWFEARLNTTVKASAYRSPELTSLVDAALVDAAAAPREHPHLAELRHLLAYFLFQQGRYDAALEQFRLVDGYVNALPWTYYGERYYGSIREATVRKARPADA</sequence>
<reference evidence="2" key="1">
    <citation type="journal article" date="2019" name="Int. J. Syst. Evol. Microbiol.">
        <title>The Global Catalogue of Microorganisms (GCM) 10K type strain sequencing project: providing services to taxonomists for standard genome sequencing and annotation.</title>
        <authorList>
            <consortium name="The Broad Institute Genomics Platform"/>
            <consortium name="The Broad Institute Genome Sequencing Center for Infectious Disease"/>
            <person name="Wu L."/>
            <person name="Ma J."/>
        </authorList>
    </citation>
    <scope>NUCLEOTIDE SEQUENCE [LARGE SCALE GENOMIC DNA]</scope>
    <source>
        <strain evidence="2">CGMCC 4.7275</strain>
    </source>
</reference>